<protein>
    <submittedName>
        <fullName evidence="1">Uncharacterized protein</fullName>
    </submittedName>
</protein>
<sequence length="110" mass="12701">MYNAIPSSIIKFGFYQFNTEIHIRSLGLNWFNFWFNILSNTPPQTREAATYLFPQPFSSAWFGGLNDEEEGLVTQICEGLIPRLHCFTFPVTWVVLQRFTNEILGTATMV</sequence>
<proteinExistence type="predicted"/>
<reference evidence="2" key="1">
    <citation type="journal article" date="2016" name="Proc. Natl. Acad. Sci. U.S.A.">
        <title>Chromosome-level assembly of Arabidopsis thaliana Ler reveals the extent of translocation and inversion polymorphisms.</title>
        <authorList>
            <person name="Zapata L."/>
            <person name="Ding J."/>
            <person name="Willing E.M."/>
            <person name="Hartwig B."/>
            <person name="Bezdan D."/>
            <person name="Jiao W.B."/>
            <person name="Patel V."/>
            <person name="Velikkakam James G."/>
            <person name="Koornneef M."/>
            <person name="Ossowski S."/>
            <person name="Schneeberger K."/>
        </authorList>
    </citation>
    <scope>NUCLEOTIDE SEQUENCE [LARGE SCALE GENOMIC DNA]</scope>
    <source>
        <strain evidence="2">cv. Landsberg erecta</strain>
    </source>
</reference>
<evidence type="ECO:0000313" key="1">
    <source>
        <dbReference type="EMBL" id="OAP14226.1"/>
    </source>
</evidence>
<organism evidence="1 2">
    <name type="scientific">Arabidopsis thaliana</name>
    <name type="common">Mouse-ear cress</name>
    <dbReference type="NCBI Taxonomy" id="3702"/>
    <lineage>
        <taxon>Eukaryota</taxon>
        <taxon>Viridiplantae</taxon>
        <taxon>Streptophyta</taxon>
        <taxon>Embryophyta</taxon>
        <taxon>Tracheophyta</taxon>
        <taxon>Spermatophyta</taxon>
        <taxon>Magnoliopsida</taxon>
        <taxon>eudicotyledons</taxon>
        <taxon>Gunneridae</taxon>
        <taxon>Pentapetalae</taxon>
        <taxon>rosids</taxon>
        <taxon>malvids</taxon>
        <taxon>Brassicales</taxon>
        <taxon>Brassicaceae</taxon>
        <taxon>Camelineae</taxon>
        <taxon>Arabidopsis</taxon>
    </lineage>
</organism>
<evidence type="ECO:0000313" key="2">
    <source>
        <dbReference type="Proteomes" id="UP000078284"/>
    </source>
</evidence>
<dbReference type="Proteomes" id="UP000078284">
    <property type="component" value="Chromosome 1"/>
</dbReference>
<name>A0A178W7V0_ARATH</name>
<comment type="caution">
    <text evidence="1">The sequence shown here is derived from an EMBL/GenBank/DDBJ whole genome shotgun (WGS) entry which is preliminary data.</text>
</comment>
<accession>A0A178W7V0</accession>
<dbReference type="AlphaFoldDB" id="A0A178W7V0"/>
<dbReference type="EMBL" id="LUHQ01000001">
    <property type="protein sequence ID" value="OAP14226.1"/>
    <property type="molecule type" value="Genomic_DNA"/>
</dbReference>
<gene>
    <name evidence="1" type="ordered locus">AXX17_At1g07630</name>
</gene>